<dbReference type="Proteomes" id="UP001595840">
    <property type="component" value="Unassembled WGS sequence"/>
</dbReference>
<gene>
    <name evidence="1" type="ORF">ACFOX3_06610</name>
</gene>
<reference evidence="2" key="1">
    <citation type="journal article" date="2019" name="Int. J. Syst. Evol. Microbiol.">
        <title>The Global Catalogue of Microorganisms (GCM) 10K type strain sequencing project: providing services to taxonomists for standard genome sequencing and annotation.</title>
        <authorList>
            <consortium name="The Broad Institute Genomics Platform"/>
            <consortium name="The Broad Institute Genome Sequencing Center for Infectious Disease"/>
            <person name="Wu L."/>
            <person name="Ma J."/>
        </authorList>
    </citation>
    <scope>NUCLEOTIDE SEQUENCE [LARGE SCALE GENOMIC DNA]</scope>
    <source>
        <strain evidence="2">CECT 8570</strain>
    </source>
</reference>
<keyword evidence="2" id="KW-1185">Reference proteome</keyword>
<organism evidence="1 2">
    <name type="scientific">Simiduia curdlanivorans</name>
    <dbReference type="NCBI Taxonomy" id="1492769"/>
    <lineage>
        <taxon>Bacteria</taxon>
        <taxon>Pseudomonadati</taxon>
        <taxon>Pseudomonadota</taxon>
        <taxon>Gammaproteobacteria</taxon>
        <taxon>Cellvibrionales</taxon>
        <taxon>Cellvibrionaceae</taxon>
        <taxon>Simiduia</taxon>
    </lineage>
</organism>
<dbReference type="EMBL" id="JBHSCX010000004">
    <property type="protein sequence ID" value="MFC4361962.1"/>
    <property type="molecule type" value="Genomic_DNA"/>
</dbReference>
<name>A0ABV8V4Y8_9GAMM</name>
<evidence type="ECO:0000313" key="1">
    <source>
        <dbReference type="EMBL" id="MFC4361962.1"/>
    </source>
</evidence>
<sequence length="84" mass="8866">MSDPTSPLGFNQKSAKAQPFTLNSIFISATQSKAIVNGKLVKVGDWVNGGKILAISDAEVAVETKDGVQRLALHGQIKKNSATQ</sequence>
<accession>A0ABV8V4Y8</accession>
<dbReference type="RefSeq" id="WP_290264149.1">
    <property type="nucleotide sequence ID" value="NZ_JAUFQG010000006.1"/>
</dbReference>
<evidence type="ECO:0008006" key="3">
    <source>
        <dbReference type="Google" id="ProtNLM"/>
    </source>
</evidence>
<comment type="caution">
    <text evidence="1">The sequence shown here is derived from an EMBL/GenBank/DDBJ whole genome shotgun (WGS) entry which is preliminary data.</text>
</comment>
<proteinExistence type="predicted"/>
<protein>
    <recommendedName>
        <fullName evidence="3">MSHA biogenesis protein MshK</fullName>
    </recommendedName>
</protein>
<evidence type="ECO:0000313" key="2">
    <source>
        <dbReference type="Proteomes" id="UP001595840"/>
    </source>
</evidence>